<comment type="caution">
    <text evidence="1">The sequence shown here is derived from an EMBL/GenBank/DDBJ whole genome shotgun (WGS) entry which is preliminary data.</text>
</comment>
<dbReference type="Proteomes" id="UP000523821">
    <property type="component" value="Unassembled WGS sequence"/>
</dbReference>
<keyword evidence="2" id="KW-1185">Reference proteome</keyword>
<name>A0A7W9FKZ4_9HYPH</name>
<evidence type="ECO:0000313" key="2">
    <source>
        <dbReference type="Proteomes" id="UP000523821"/>
    </source>
</evidence>
<dbReference type="AlphaFoldDB" id="A0A7W9FKZ4"/>
<organism evidence="1 2">
    <name type="scientific">Prosthecomicrobium pneumaticum</name>
    <dbReference type="NCBI Taxonomy" id="81895"/>
    <lineage>
        <taxon>Bacteria</taxon>
        <taxon>Pseudomonadati</taxon>
        <taxon>Pseudomonadota</taxon>
        <taxon>Alphaproteobacteria</taxon>
        <taxon>Hyphomicrobiales</taxon>
        <taxon>Kaistiaceae</taxon>
        <taxon>Prosthecomicrobium</taxon>
    </lineage>
</organism>
<accession>A0A7W9FKZ4</accession>
<proteinExistence type="predicted"/>
<evidence type="ECO:0000313" key="1">
    <source>
        <dbReference type="EMBL" id="MBB5751963.1"/>
    </source>
</evidence>
<protein>
    <submittedName>
        <fullName evidence="1">Uncharacterized protein</fullName>
    </submittedName>
</protein>
<gene>
    <name evidence="1" type="ORF">GGQ63_001015</name>
</gene>
<dbReference type="EMBL" id="JACHOO010000002">
    <property type="protein sequence ID" value="MBB5751963.1"/>
    <property type="molecule type" value="Genomic_DNA"/>
</dbReference>
<sequence length="63" mass="7053">MPQLLLIAMIGTVTVLALRRIEKARAKVGARLRDMERTGADRPIATLVHDPETGLYRPVDRTE</sequence>
<dbReference type="RefSeq" id="WP_183853195.1">
    <property type="nucleotide sequence ID" value="NZ_JACHOO010000002.1"/>
</dbReference>
<reference evidence="1 2" key="1">
    <citation type="submission" date="2020-08" db="EMBL/GenBank/DDBJ databases">
        <title>Genomic Encyclopedia of Type Strains, Phase IV (KMG-IV): sequencing the most valuable type-strain genomes for metagenomic binning, comparative biology and taxonomic classification.</title>
        <authorList>
            <person name="Goeker M."/>
        </authorList>
    </citation>
    <scope>NUCLEOTIDE SEQUENCE [LARGE SCALE GENOMIC DNA]</scope>
    <source>
        <strain evidence="1 2">DSM 16268</strain>
    </source>
</reference>